<dbReference type="AlphaFoldDB" id="A0A370TKM0"/>
<evidence type="ECO:0000313" key="3">
    <source>
        <dbReference type="Proteomes" id="UP000254866"/>
    </source>
</evidence>
<protein>
    <recommendedName>
        <fullName evidence="1">AB hydrolase-1 domain-containing protein</fullName>
    </recommendedName>
</protein>
<sequence>MANRKDSASKPVIVIVPGSFSPASLYQNIIDELQAAGYEATTIDLPTVGDSKKASGVTLNDDAVAIQGVLAEFADEGKDIILVTHSYGGIAGAEGAKGFAKKDREAGGKKGGIVRMVYVTALVAQVGQSLTDVMAPYAPSQLQVKDGHMTLDPLPNTRACFPELSETEGLKWTARMPGHSATSFTDKATYPAYKFIPMSYMLCETDLVIPPKYQRSMVEMVEKESGRPVDVHSYAIGHAPNVTMPEAMVETIRRAAGEVL</sequence>
<accession>A0A370TKM0</accession>
<dbReference type="SUPFAM" id="SSF53474">
    <property type="entry name" value="alpha/beta-Hydrolases"/>
    <property type="match status" value="1"/>
</dbReference>
<dbReference type="Proteomes" id="UP000254866">
    <property type="component" value="Unassembled WGS sequence"/>
</dbReference>
<organism evidence="2 3">
    <name type="scientific">Venustampulla echinocandica</name>
    <dbReference type="NCBI Taxonomy" id="2656787"/>
    <lineage>
        <taxon>Eukaryota</taxon>
        <taxon>Fungi</taxon>
        <taxon>Dikarya</taxon>
        <taxon>Ascomycota</taxon>
        <taxon>Pezizomycotina</taxon>
        <taxon>Leotiomycetes</taxon>
        <taxon>Helotiales</taxon>
        <taxon>Pleuroascaceae</taxon>
        <taxon>Venustampulla</taxon>
    </lineage>
</organism>
<dbReference type="Gene3D" id="3.40.50.1820">
    <property type="entry name" value="alpha/beta hydrolase"/>
    <property type="match status" value="1"/>
</dbReference>
<evidence type="ECO:0000313" key="2">
    <source>
        <dbReference type="EMBL" id="RDL36076.1"/>
    </source>
</evidence>
<dbReference type="InterPro" id="IPR052897">
    <property type="entry name" value="Sec-Metab_Biosynth_Hydrolase"/>
</dbReference>
<proteinExistence type="predicted"/>
<gene>
    <name evidence="2" type="ORF">BP5553_06688</name>
</gene>
<dbReference type="PANTHER" id="PTHR37017:SF13">
    <property type="entry name" value="AB HYDROLASE-1 DOMAIN-CONTAINING PROTEIN"/>
    <property type="match status" value="1"/>
</dbReference>
<feature type="domain" description="AB hydrolase-1" evidence="1">
    <location>
        <begin position="13"/>
        <end position="250"/>
    </location>
</feature>
<dbReference type="Pfam" id="PF12697">
    <property type="entry name" value="Abhydrolase_6"/>
    <property type="match status" value="1"/>
</dbReference>
<dbReference type="RefSeq" id="XP_031868732.1">
    <property type="nucleotide sequence ID" value="XM_032015311.1"/>
</dbReference>
<comment type="caution">
    <text evidence="2">The sequence shown here is derived from an EMBL/GenBank/DDBJ whole genome shotgun (WGS) entry which is preliminary data.</text>
</comment>
<dbReference type="InterPro" id="IPR000073">
    <property type="entry name" value="AB_hydrolase_1"/>
</dbReference>
<dbReference type="InterPro" id="IPR029058">
    <property type="entry name" value="AB_hydrolase_fold"/>
</dbReference>
<dbReference type="EMBL" id="NPIC01000005">
    <property type="protein sequence ID" value="RDL36076.1"/>
    <property type="molecule type" value="Genomic_DNA"/>
</dbReference>
<dbReference type="OrthoDB" id="1263307at2759"/>
<evidence type="ECO:0000259" key="1">
    <source>
        <dbReference type="Pfam" id="PF12697"/>
    </source>
</evidence>
<dbReference type="GeneID" id="43599537"/>
<name>A0A370TKM0_9HELO</name>
<keyword evidence="3" id="KW-1185">Reference proteome</keyword>
<dbReference type="PANTHER" id="PTHR37017">
    <property type="entry name" value="AB HYDROLASE-1 DOMAIN-CONTAINING PROTEIN-RELATED"/>
    <property type="match status" value="1"/>
</dbReference>
<reference evidence="2 3" key="1">
    <citation type="journal article" date="2018" name="IMA Fungus">
        <title>IMA Genome-F 9: Draft genome sequence of Annulohypoxylon stygium, Aspergillus mulundensis, Berkeleyomyces basicola (syn. Thielaviopsis basicola), Ceratocystis smalleyi, two Cercospora beticola strains, Coleophoma cylindrospora, Fusarium fracticaudum, Phialophora cf. hyalina, and Morchella septimelata.</title>
        <authorList>
            <person name="Wingfield B.D."/>
            <person name="Bills G.F."/>
            <person name="Dong Y."/>
            <person name="Huang W."/>
            <person name="Nel W.J."/>
            <person name="Swalarsk-Parry B.S."/>
            <person name="Vaghefi N."/>
            <person name="Wilken P.M."/>
            <person name="An Z."/>
            <person name="de Beer Z.W."/>
            <person name="De Vos L."/>
            <person name="Chen L."/>
            <person name="Duong T.A."/>
            <person name="Gao Y."/>
            <person name="Hammerbacher A."/>
            <person name="Kikkert J.R."/>
            <person name="Li Y."/>
            <person name="Li H."/>
            <person name="Li K."/>
            <person name="Li Q."/>
            <person name="Liu X."/>
            <person name="Ma X."/>
            <person name="Naidoo K."/>
            <person name="Pethybridge S.J."/>
            <person name="Sun J."/>
            <person name="Steenkamp E.T."/>
            <person name="van der Nest M.A."/>
            <person name="van Wyk S."/>
            <person name="Wingfield M.J."/>
            <person name="Xiong C."/>
            <person name="Yue Q."/>
            <person name="Zhang X."/>
        </authorList>
    </citation>
    <scope>NUCLEOTIDE SEQUENCE [LARGE SCALE GENOMIC DNA]</scope>
    <source>
        <strain evidence="2 3">BP 5553</strain>
    </source>
</reference>